<dbReference type="SUPFAM" id="SSF81383">
    <property type="entry name" value="F-box domain"/>
    <property type="match status" value="1"/>
</dbReference>
<dbReference type="PANTHER" id="PTHR33736">
    <property type="entry name" value="F-BOX PROTEIN-RELATED"/>
    <property type="match status" value="1"/>
</dbReference>
<keyword evidence="2" id="KW-1185">Reference proteome</keyword>
<name>A0A2Z6M2W2_TRISU</name>
<proteinExistence type="predicted"/>
<dbReference type="Proteomes" id="UP000242715">
    <property type="component" value="Unassembled WGS sequence"/>
</dbReference>
<dbReference type="EMBL" id="DF973330">
    <property type="protein sequence ID" value="GAU26186.1"/>
    <property type="molecule type" value="Genomic_DNA"/>
</dbReference>
<organism evidence="1 2">
    <name type="scientific">Trifolium subterraneum</name>
    <name type="common">Subterranean clover</name>
    <dbReference type="NCBI Taxonomy" id="3900"/>
    <lineage>
        <taxon>Eukaryota</taxon>
        <taxon>Viridiplantae</taxon>
        <taxon>Streptophyta</taxon>
        <taxon>Embryophyta</taxon>
        <taxon>Tracheophyta</taxon>
        <taxon>Spermatophyta</taxon>
        <taxon>Magnoliopsida</taxon>
        <taxon>eudicotyledons</taxon>
        <taxon>Gunneridae</taxon>
        <taxon>Pentapetalae</taxon>
        <taxon>rosids</taxon>
        <taxon>fabids</taxon>
        <taxon>Fabales</taxon>
        <taxon>Fabaceae</taxon>
        <taxon>Papilionoideae</taxon>
        <taxon>50 kb inversion clade</taxon>
        <taxon>NPAAA clade</taxon>
        <taxon>Hologalegina</taxon>
        <taxon>IRL clade</taxon>
        <taxon>Trifolieae</taxon>
        <taxon>Trifolium</taxon>
    </lineage>
</organism>
<dbReference type="InterPro" id="IPR045283">
    <property type="entry name" value="AT3G44326-like"/>
</dbReference>
<protein>
    <recommendedName>
        <fullName evidence="3">F-box domain-containing protein</fullName>
    </recommendedName>
</protein>
<gene>
    <name evidence="1" type="ORF">TSUD_354080</name>
</gene>
<dbReference type="PANTHER" id="PTHR33736:SF28">
    <property type="entry name" value="F-BOX PLANT-LIKE PROTEIN"/>
    <property type="match status" value="1"/>
</dbReference>
<evidence type="ECO:0008006" key="3">
    <source>
        <dbReference type="Google" id="ProtNLM"/>
    </source>
</evidence>
<dbReference type="Gene3D" id="1.20.1280.50">
    <property type="match status" value="1"/>
</dbReference>
<dbReference type="InterPro" id="IPR036047">
    <property type="entry name" value="F-box-like_dom_sf"/>
</dbReference>
<dbReference type="AlphaFoldDB" id="A0A2Z6M2W2"/>
<evidence type="ECO:0000313" key="2">
    <source>
        <dbReference type="Proteomes" id="UP000242715"/>
    </source>
</evidence>
<dbReference type="OrthoDB" id="1424452at2759"/>
<reference evidence="2" key="1">
    <citation type="journal article" date="2017" name="Front. Plant Sci.">
        <title>Climate Clever Clovers: New Paradigm to Reduce the Environmental Footprint of Ruminants by Breeding Low Methanogenic Forages Utilizing Haplotype Variation.</title>
        <authorList>
            <person name="Kaur P."/>
            <person name="Appels R."/>
            <person name="Bayer P.E."/>
            <person name="Keeble-Gagnere G."/>
            <person name="Wang J."/>
            <person name="Hirakawa H."/>
            <person name="Shirasawa K."/>
            <person name="Vercoe P."/>
            <person name="Stefanova K."/>
            <person name="Durmic Z."/>
            <person name="Nichols P."/>
            <person name="Revell C."/>
            <person name="Isobe S.N."/>
            <person name="Edwards D."/>
            <person name="Erskine W."/>
        </authorList>
    </citation>
    <scope>NUCLEOTIDE SEQUENCE [LARGE SCALE GENOMIC DNA]</scope>
    <source>
        <strain evidence="2">cv. Daliak</strain>
    </source>
</reference>
<evidence type="ECO:0000313" key="1">
    <source>
        <dbReference type="EMBL" id="GAU26186.1"/>
    </source>
</evidence>
<dbReference type="CDD" id="cd09917">
    <property type="entry name" value="F-box_SF"/>
    <property type="match status" value="1"/>
</dbReference>
<accession>A0A2Z6M2W2</accession>
<sequence length="251" mass="28530">MNVFSKFSKKNVFSKLDEDIITFHILPHLDGKTLIILSSVSSQFHNLIWKNINNNSDLWLNICTSKWPSLLTTFPEADFLSEVISMLPGGYRSFFCDAFSSIHPPLNNPSPPPPLRRPKTFFFYAVDIFLHGEQKPLYSLHTVKLIDTSEYVPPILFENYVPPIFEFELHHGKAELNFIKVKKEGCLEYLKEKLTFSCVAIDPLGIERAGSLFTYGCKAVSAKPVTLGMTSRVKVLFETVLPVPETLPKFI</sequence>